<reference evidence="6" key="3">
    <citation type="submission" date="2025-09" db="UniProtKB">
        <authorList>
            <consortium name="Ensembl"/>
        </authorList>
    </citation>
    <scope>IDENTIFICATION</scope>
</reference>
<dbReference type="InterPro" id="IPR050373">
    <property type="entry name" value="Fibrinogen_C-term_domain"/>
</dbReference>
<feature type="compositionally biased region" description="Basic and acidic residues" evidence="3">
    <location>
        <begin position="252"/>
        <end position="263"/>
    </location>
</feature>
<dbReference type="InterPro" id="IPR002181">
    <property type="entry name" value="Fibrinogen_a/b/g_C_dom"/>
</dbReference>
<feature type="compositionally biased region" description="Polar residues" evidence="3">
    <location>
        <begin position="670"/>
        <end position="679"/>
    </location>
</feature>
<feature type="compositionally biased region" description="Polar residues" evidence="3">
    <location>
        <begin position="264"/>
        <end position="274"/>
    </location>
</feature>
<feature type="compositionally biased region" description="Polar residues" evidence="3">
    <location>
        <begin position="1468"/>
        <end position="1485"/>
    </location>
</feature>
<feature type="compositionally biased region" description="Basic and acidic residues" evidence="3">
    <location>
        <begin position="342"/>
        <end position="382"/>
    </location>
</feature>
<feature type="compositionally biased region" description="Basic and acidic residues" evidence="3">
    <location>
        <begin position="929"/>
        <end position="938"/>
    </location>
</feature>
<feature type="compositionally biased region" description="Basic and acidic residues" evidence="3">
    <location>
        <begin position="1190"/>
        <end position="1215"/>
    </location>
</feature>
<protein>
    <submittedName>
        <fullName evidence="6">Titin-like</fullName>
    </submittedName>
</protein>
<dbReference type="PROSITE" id="PS51406">
    <property type="entry name" value="FIBRINOGEN_C_2"/>
    <property type="match status" value="1"/>
</dbReference>
<feature type="compositionally biased region" description="Polar residues" evidence="3">
    <location>
        <begin position="1216"/>
        <end position="1235"/>
    </location>
</feature>
<dbReference type="CDD" id="cd00087">
    <property type="entry name" value="FReD"/>
    <property type="match status" value="1"/>
</dbReference>
<name>A0A8C5DIJ1_GOUWI</name>
<feature type="compositionally biased region" description="Low complexity" evidence="3">
    <location>
        <begin position="503"/>
        <end position="519"/>
    </location>
</feature>
<feature type="compositionally biased region" description="Basic and acidic residues" evidence="3">
    <location>
        <begin position="557"/>
        <end position="590"/>
    </location>
</feature>
<keyword evidence="4" id="KW-0732">Signal</keyword>
<feature type="compositionally biased region" description="Polar residues" evidence="3">
    <location>
        <begin position="939"/>
        <end position="954"/>
    </location>
</feature>
<feature type="coiled-coil region" evidence="2">
    <location>
        <begin position="72"/>
        <end position="99"/>
    </location>
</feature>
<keyword evidence="2" id="KW-0175">Coiled coil</keyword>
<dbReference type="Pfam" id="PF00147">
    <property type="entry name" value="Fibrinogen_C"/>
    <property type="match status" value="1"/>
</dbReference>
<feature type="compositionally biased region" description="Basic and acidic residues" evidence="3">
    <location>
        <begin position="694"/>
        <end position="730"/>
    </location>
</feature>
<dbReference type="InterPro" id="IPR020837">
    <property type="entry name" value="Fibrinogen_CS"/>
</dbReference>
<evidence type="ECO:0000313" key="7">
    <source>
        <dbReference type="Proteomes" id="UP000694680"/>
    </source>
</evidence>
<feature type="compositionally biased region" description="Basic and acidic residues" evidence="3">
    <location>
        <begin position="868"/>
        <end position="879"/>
    </location>
</feature>
<dbReference type="PANTHER" id="PTHR19143">
    <property type="entry name" value="FIBRINOGEN/TENASCIN/ANGIOPOEITIN"/>
    <property type="match status" value="1"/>
</dbReference>
<dbReference type="OrthoDB" id="6514358at2759"/>
<feature type="chain" id="PRO_5034744581" evidence="4">
    <location>
        <begin position="24"/>
        <end position="1855"/>
    </location>
</feature>
<dbReference type="Proteomes" id="UP000694680">
    <property type="component" value="Chromosome 6"/>
</dbReference>
<dbReference type="GeneID" id="114465418"/>
<feature type="compositionally biased region" description="Basic and acidic residues" evidence="3">
    <location>
        <begin position="756"/>
        <end position="772"/>
    </location>
</feature>
<organism evidence="6 7">
    <name type="scientific">Gouania willdenowi</name>
    <name type="common">Blunt-snouted clingfish</name>
    <name type="synonym">Lepadogaster willdenowi</name>
    <dbReference type="NCBI Taxonomy" id="441366"/>
    <lineage>
        <taxon>Eukaryota</taxon>
        <taxon>Metazoa</taxon>
        <taxon>Chordata</taxon>
        <taxon>Craniata</taxon>
        <taxon>Vertebrata</taxon>
        <taxon>Euteleostomi</taxon>
        <taxon>Actinopterygii</taxon>
        <taxon>Neopterygii</taxon>
        <taxon>Teleostei</taxon>
        <taxon>Neoteleostei</taxon>
        <taxon>Acanthomorphata</taxon>
        <taxon>Ovalentaria</taxon>
        <taxon>Blenniimorphae</taxon>
        <taxon>Blenniiformes</taxon>
        <taxon>Gobiesocoidei</taxon>
        <taxon>Gobiesocidae</taxon>
        <taxon>Gobiesocinae</taxon>
        <taxon>Gouania</taxon>
    </lineage>
</organism>
<evidence type="ECO:0000256" key="2">
    <source>
        <dbReference type="SAM" id="Coils"/>
    </source>
</evidence>
<gene>
    <name evidence="6" type="primary">LOC114465418</name>
</gene>
<evidence type="ECO:0000313" key="6">
    <source>
        <dbReference type="Ensembl" id="ENSGWIP00000007286.1"/>
    </source>
</evidence>
<feature type="region of interest" description="Disordered" evidence="3">
    <location>
        <begin position="865"/>
        <end position="1235"/>
    </location>
</feature>
<dbReference type="SUPFAM" id="SSF56496">
    <property type="entry name" value="Fibrinogen C-terminal domain-like"/>
    <property type="match status" value="1"/>
</dbReference>
<feature type="compositionally biased region" description="Polar residues" evidence="3">
    <location>
        <begin position="475"/>
        <end position="490"/>
    </location>
</feature>
<keyword evidence="1" id="KW-1015">Disulfide bond</keyword>
<feature type="region of interest" description="Disordered" evidence="3">
    <location>
        <begin position="1511"/>
        <end position="1544"/>
    </location>
</feature>
<feature type="region of interest" description="Disordered" evidence="3">
    <location>
        <begin position="322"/>
        <end position="390"/>
    </location>
</feature>
<dbReference type="SMART" id="SM00186">
    <property type="entry name" value="FBG"/>
    <property type="match status" value="1"/>
</dbReference>
<feature type="compositionally biased region" description="Polar residues" evidence="3">
    <location>
        <begin position="906"/>
        <end position="918"/>
    </location>
</feature>
<dbReference type="PROSITE" id="PS00514">
    <property type="entry name" value="FIBRINOGEN_C_1"/>
    <property type="match status" value="1"/>
</dbReference>
<reference evidence="6" key="2">
    <citation type="submission" date="2025-08" db="UniProtKB">
        <authorList>
            <consortium name="Ensembl"/>
        </authorList>
    </citation>
    <scope>IDENTIFICATION</scope>
</reference>
<feature type="compositionally biased region" description="Basic and acidic residues" evidence="3">
    <location>
        <begin position="795"/>
        <end position="804"/>
    </location>
</feature>
<dbReference type="FunFam" id="3.90.215.10:FF:000001">
    <property type="entry name" value="Tenascin isoform 1"/>
    <property type="match status" value="1"/>
</dbReference>
<evidence type="ECO:0000256" key="1">
    <source>
        <dbReference type="ARBA" id="ARBA00023157"/>
    </source>
</evidence>
<evidence type="ECO:0000259" key="5">
    <source>
        <dbReference type="PROSITE" id="PS51406"/>
    </source>
</evidence>
<dbReference type="Ensembl" id="ENSGWIT00000008076.1">
    <property type="protein sequence ID" value="ENSGWIP00000007286.1"/>
    <property type="gene ID" value="ENSGWIG00000004256.1"/>
</dbReference>
<feature type="compositionally biased region" description="Polar residues" evidence="3">
    <location>
        <begin position="1077"/>
        <end position="1086"/>
    </location>
</feature>
<feature type="compositionally biased region" description="Basic and acidic residues" evidence="3">
    <location>
        <begin position="968"/>
        <end position="977"/>
    </location>
</feature>
<feature type="region of interest" description="Disordered" evidence="3">
    <location>
        <begin position="1468"/>
        <end position="1490"/>
    </location>
</feature>
<feature type="region of interest" description="Disordered" evidence="3">
    <location>
        <begin position="1358"/>
        <end position="1390"/>
    </location>
</feature>
<dbReference type="PANTHER" id="PTHR19143:SF189">
    <property type="entry name" value="FIBROLEUKIN"/>
    <property type="match status" value="1"/>
</dbReference>
<keyword evidence="7" id="KW-1185">Reference proteome</keyword>
<dbReference type="Gene3D" id="3.90.215.10">
    <property type="entry name" value="Gamma Fibrinogen, chain A, domain 1"/>
    <property type="match status" value="1"/>
</dbReference>
<dbReference type="NCBIfam" id="NF040941">
    <property type="entry name" value="GGGWT_bact"/>
    <property type="match status" value="1"/>
</dbReference>
<feature type="compositionally biased region" description="Basic and acidic residues" evidence="3">
    <location>
        <begin position="1166"/>
        <end position="1176"/>
    </location>
</feature>
<feature type="region of interest" description="Disordered" evidence="3">
    <location>
        <begin position="144"/>
        <end position="281"/>
    </location>
</feature>
<feature type="compositionally biased region" description="Basic and acidic residues" evidence="3">
    <location>
        <begin position="157"/>
        <end position="208"/>
    </location>
</feature>
<evidence type="ECO:0000256" key="4">
    <source>
        <dbReference type="SAM" id="SignalP"/>
    </source>
</evidence>
<evidence type="ECO:0000256" key="3">
    <source>
        <dbReference type="SAM" id="MobiDB-lite"/>
    </source>
</evidence>
<dbReference type="InterPro" id="IPR036056">
    <property type="entry name" value="Fibrinogen-like_C"/>
</dbReference>
<feature type="region of interest" description="Disordered" evidence="3">
    <location>
        <begin position="1276"/>
        <end position="1342"/>
    </location>
</feature>
<feature type="region of interest" description="Disordered" evidence="3">
    <location>
        <begin position="108"/>
        <end position="131"/>
    </location>
</feature>
<dbReference type="RefSeq" id="XP_028306216.1">
    <property type="nucleotide sequence ID" value="XM_028450415.1"/>
</dbReference>
<feature type="compositionally biased region" description="Low complexity" evidence="3">
    <location>
        <begin position="892"/>
        <end position="905"/>
    </location>
</feature>
<feature type="domain" description="Fibrinogen C-terminal" evidence="5">
    <location>
        <begin position="1617"/>
        <end position="1851"/>
    </location>
</feature>
<feature type="signal peptide" evidence="4">
    <location>
        <begin position="1"/>
        <end position="23"/>
    </location>
</feature>
<feature type="compositionally biased region" description="Polar residues" evidence="3">
    <location>
        <begin position="638"/>
        <end position="659"/>
    </location>
</feature>
<feature type="compositionally biased region" description="Polar residues" evidence="3">
    <location>
        <begin position="595"/>
        <end position="611"/>
    </location>
</feature>
<feature type="region of interest" description="Disordered" evidence="3">
    <location>
        <begin position="1580"/>
        <end position="1616"/>
    </location>
</feature>
<feature type="region of interest" description="Disordered" evidence="3">
    <location>
        <begin position="431"/>
        <end position="782"/>
    </location>
</feature>
<dbReference type="InterPro" id="IPR014716">
    <property type="entry name" value="Fibrinogen_a/b/g_C_1"/>
</dbReference>
<feature type="compositionally biased region" description="Basic and acidic residues" evidence="3">
    <location>
        <begin position="108"/>
        <end position="119"/>
    </location>
</feature>
<reference evidence="6" key="1">
    <citation type="submission" date="2020-06" db="EMBL/GenBank/DDBJ databases">
        <authorList>
            <consortium name="Wellcome Sanger Institute Data Sharing"/>
        </authorList>
    </citation>
    <scope>NUCLEOTIDE SEQUENCE [LARGE SCALE GENOMIC DNA]</scope>
</reference>
<feature type="region of interest" description="Disordered" evidence="3">
    <location>
        <begin position="793"/>
        <end position="812"/>
    </location>
</feature>
<dbReference type="GO" id="GO:0005615">
    <property type="term" value="C:extracellular space"/>
    <property type="evidence" value="ECO:0007669"/>
    <property type="project" value="TreeGrafter"/>
</dbReference>
<feature type="compositionally biased region" description="Low complexity" evidence="3">
    <location>
        <begin position="1525"/>
        <end position="1542"/>
    </location>
</feature>
<feature type="compositionally biased region" description="Basic and acidic residues" evidence="3">
    <location>
        <begin position="1087"/>
        <end position="1098"/>
    </location>
</feature>
<accession>A0A8C5DIJ1</accession>
<feature type="compositionally biased region" description="Basic and acidic residues" evidence="3">
    <location>
        <begin position="1114"/>
        <end position="1125"/>
    </location>
</feature>
<sequence length="1855" mass="207903">MRLTAPCICRSLLALSCLSWIRGDPEEVNLLEWGDDYGPCTATLTPKEPCRQGQHGSTCPYLFSLPPLTVHLPQQLRELEKIMQDLETLKDSVDELRKMCGDCRPSEKECRKQRERGHEGEDDMSWINQTPPAINMDVQQRHGTDIGKLGNTEGDGDTQRQIDWNEKNRKAERETDKRKEKEMPVTKEPEHYERTQKEGTKEDDKLEQTELSPSEKIVIIGDAVEGNAAEQNSRERKTNKYTQNPEEGLNQDQKDLFEKETETNKTSNIKPLTNTDKDGLYLRQNEKEKLSLIKVSDRKKMSEDLGGHTDQELEKRKEIERSLNLMENNKKPKQTESIGHAGRKEKTVIRNEKVEEGGREEGMEIKQLKADGQQGDRDENKRKGFASVIPTPDSTAKIRVDSSDSDKIINFTSSFPSPLLHSLSSDKITDVSHERITTSGPTQRSHVAAAGISEPLKPDKVPVVDVPTKSIVGGPTQQISGAKAGQNTSAKVKPEAGLQGHNTSTATSRASSESSDVTTLPRAGDRSRWMAKKNISSTTKASMKPLPARVLKQKVQKKPEADQKLKNAKNERRVSRPPFPDKKLNYDQKPKPSNHKPNANQTKGANFSKTIQNRKHKEETPADSVDQNDPPAQRIKTHTVNDTQESNQRPRSTNSTNLDENSRLSHVRKSTISQNSELGRNQFYPAKIKPSGKQRPEIKTQIHQPLEKAHDHTPVQDHELHKESTSKEDLLLGEILIPEQSDQKSQSPRQIPVVDLTKKKTQDPISKEDSNLGEKNIPNQGQTLVNQTIKIGKNHPSDSIKKPDQSFSSPSSFHQYMSPKIQVIPTDEQNTTLDQVRQPIQKIPKPLQDPITKPLEVLGELLPFMPTSDKDSDEIHGKENIPQNISERLKIKSSPSFPKAKPKSATETSSKAVKNLTSHDFGFLQEMTPGEKTRHDKANTSPDQATKIRQNIPNLQPYLVTKPSENIEYNHESEPVSKKKNNPAPDHMSAPSEKRRQPYQTLPVPKSMGKSDENIIFQPRSEEDSTRKIAMITPDLEKIPRPTKNSESFKESNRSLALSKFDEELPPEEESPHIGANTLTDQMINSSKKEPILDHEVTEPSENVEEPTSTEDSISEKKPTPDKESQTLTNQRLNSRKKVPIMDLKPITEPGENVGEGTTFNDDSISEEKATSHKESQQVQKPPQMSFPEARQEVDGHLTIKTMSDKDSTPEERTVTDQINTPPDQKSPPKQSILNLNGTLPIGSDVNLLVGTTSNQGLMIGRPTADKLPEQKLEIGSNKNPKIKLNSGQLIKSHPRTPKLVTDLRRKSTVGRKTDQPPQTNHRPETPRIDPNPNPLPDEISIGESSKTTKQKLPLHLHLSTSRPTFEPGTPSVPKPKLQEESHLKSKTNIDLPLISRTNTDSIPNAQTKAPPLFSSERLISKETHSPKDAEFEHSMKKIIHKKEDDPKTLSDDFTTSMNSWSMSDLKPITSSPLSQNPTTPSPNNGVFPEVIPSIVPRSITLNRMLKPTSNIPTNTIHKEKDEVSTLTGPSPSLKTTSTLSSDFRSITPATSGLRLPAAESSTPSARELRVKINQVAAFLNNGPKGRPPVRHPQAPPEDIPGDSRPDKTQLSTLTTPTVSSVITDCSGHLLMGHTHSGVYQVSPTPRSSTFRVFCDMELEGGGWTVLQRRQDGTVSFNRSWAEYRSGFGELDHGEFWLGNDLIHLLTRDRVMILRVELEDFEGVSEYAQYKPFRVASERLHYRLTVGAYSGTAGNALRFNQKYEHNNRAFTTPDRDHDRYPSGNCGAYYSSGWWFDACMAANLNGRYYKGSYKGVRDGIYWGTWPNISTEYYPTNDRQSFKKVRMLIRPRGFVPP</sequence>
<proteinExistence type="predicted"/>